<accession>A0A221MEJ2</accession>
<dbReference type="EMBL" id="CP022437">
    <property type="protein sequence ID" value="ASN05989.1"/>
    <property type="molecule type" value="Genomic_DNA"/>
</dbReference>
<dbReference type="AlphaFoldDB" id="A0A221MEJ2"/>
<keyword evidence="2" id="KW-1185">Reference proteome</keyword>
<reference evidence="1 2" key="1">
    <citation type="journal article" date="2003" name="Int. J. Syst. Evol. Microbiol.">
        <title>Virgibacillus carmonensis sp. nov., Virgibacillus necropolis sp. nov. and Virgibacillus picturae sp. nov., three novel species isolated from deteriorated mural paintings, transfer of the species of the genus salibacillus to Virgibacillus, as Virgibacillus marismortui comb. nov. and Virgibacillus salexigens comb. nov., and emended description of the genus Virgibacillus.</title>
        <authorList>
            <person name="Heyrman J."/>
            <person name="Logan N.A."/>
            <person name="Busse H.J."/>
            <person name="Balcaen A."/>
            <person name="Lebbe L."/>
            <person name="Rodriguez-Diaz M."/>
            <person name="Swings J."/>
            <person name="De Vos P."/>
        </authorList>
    </citation>
    <scope>NUCLEOTIDE SEQUENCE [LARGE SCALE GENOMIC DNA]</scope>
    <source>
        <strain evidence="1 2">LMG 19488</strain>
    </source>
</reference>
<protein>
    <submittedName>
        <fullName evidence="1">Uncharacterized protein</fullName>
    </submittedName>
</protein>
<name>A0A221MEJ2_9BACI</name>
<dbReference type="KEGG" id="vne:CFK40_13665"/>
<sequence length="485" mass="57021">MINMDKEADTLRKLNLKRLDQADIKHDAKELEFEPLTLIDHRRFDIMAKYIYGKFHENKFNSSWGYRLYEDHIWVFNKYDEDDDSGKKGIASFVNSFNRTLKSVKENGFDGTLSLLPINKDNVPIDGAHRLTAALLYNKKVKTIRLNASGVNYNHEFFKQKGLRTKWADAIAYEYCKLKKDTYVVLLFPKSLEKKQDVREVLSKHGSIYYEKDIKIVKEGPKNLMMQLYNNDYQDLSNVLSSFTNGVGTISVFVFETKNFEKLSRIHEELTRLYSNPVNSFYINETHNDTIRLTQMFLNENSIHFLNNAILGSFEKLRRNTNKYKQLLNDKTIDNECFCVISDSVLAAYGIRESLNLDFIHYGHNLLEECSDSDCLRSYNNELLTFKKSVDDIIFNPENHFYYEGIKFATLKTVKNIKKKQRTFKDKKGIHKINSLLSDCPGNKNKELLWYSFTKRMKITKLRIIAIKLKYKTFLKRLIKRRTIT</sequence>
<evidence type="ECO:0000313" key="2">
    <source>
        <dbReference type="Proteomes" id="UP000204391"/>
    </source>
</evidence>
<dbReference type="PROSITE" id="PS50007">
    <property type="entry name" value="PIPLC_X_DOMAIN"/>
    <property type="match status" value="1"/>
</dbReference>
<gene>
    <name evidence="1" type="ORF">CFK40_13665</name>
</gene>
<dbReference type="Proteomes" id="UP000204391">
    <property type="component" value="Chromosome"/>
</dbReference>
<evidence type="ECO:0000313" key="1">
    <source>
        <dbReference type="EMBL" id="ASN05989.1"/>
    </source>
</evidence>
<organism evidence="1 2">
    <name type="scientific">Virgibacillus necropolis</name>
    <dbReference type="NCBI Taxonomy" id="163877"/>
    <lineage>
        <taxon>Bacteria</taxon>
        <taxon>Bacillati</taxon>
        <taxon>Bacillota</taxon>
        <taxon>Bacilli</taxon>
        <taxon>Bacillales</taxon>
        <taxon>Bacillaceae</taxon>
        <taxon>Virgibacillus</taxon>
    </lineage>
</organism>
<dbReference type="OrthoDB" id="6636518at2"/>
<proteinExistence type="predicted"/>
<dbReference type="RefSeq" id="WP_089532836.1">
    <property type="nucleotide sequence ID" value="NZ_CP022437.1"/>
</dbReference>